<name>A0A9P1KDK1_9CYAN</name>
<sequence>MSRKCIRWDESLEKFWLCSPFRVLGRAQAIDKVQTQIPLEVYLCVV</sequence>
<dbReference type="Proteomes" id="UP000032946">
    <property type="component" value="Chromosome"/>
</dbReference>
<evidence type="ECO:0000313" key="2">
    <source>
        <dbReference type="Proteomes" id="UP000032946"/>
    </source>
</evidence>
<proteinExistence type="predicted"/>
<accession>A0A9P1KDK1</accession>
<keyword evidence="2" id="KW-1185">Reference proteome</keyword>
<dbReference type="AlphaFoldDB" id="A0A9P1KDK1"/>
<organism evidence="1 2">
    <name type="scientific">Limnospira indica PCC 8005</name>
    <dbReference type="NCBI Taxonomy" id="376219"/>
    <lineage>
        <taxon>Bacteria</taxon>
        <taxon>Bacillati</taxon>
        <taxon>Cyanobacteriota</taxon>
        <taxon>Cyanophyceae</taxon>
        <taxon>Oscillatoriophycideae</taxon>
        <taxon>Oscillatoriales</taxon>
        <taxon>Sirenicapillariaceae</taxon>
        <taxon>Limnospira</taxon>
    </lineage>
</organism>
<evidence type="ECO:0000313" key="1">
    <source>
        <dbReference type="EMBL" id="CDM94145.1"/>
    </source>
</evidence>
<protein>
    <submittedName>
        <fullName evidence="1">Uncharacterized protein</fullName>
    </submittedName>
</protein>
<reference evidence="1 2" key="1">
    <citation type="submission" date="2014-02" db="EMBL/GenBank/DDBJ databases">
        <authorList>
            <person name="Genoscope - CEA"/>
        </authorList>
    </citation>
    <scope>NUCLEOTIDE SEQUENCE [LARGE SCALE GENOMIC DNA]</scope>
    <source>
        <strain evidence="1 2">PCC 8005</strain>
    </source>
</reference>
<dbReference type="EMBL" id="FO818640">
    <property type="protein sequence ID" value="CDM94145.1"/>
    <property type="molecule type" value="Genomic_DNA"/>
</dbReference>
<gene>
    <name evidence="1" type="ORF">ARTHRO_11819</name>
</gene>